<dbReference type="EMBL" id="WUTW01000001">
    <property type="protein sequence ID" value="MXQ63527.1"/>
    <property type="molecule type" value="Genomic_DNA"/>
</dbReference>
<organism evidence="5 6">
    <name type="scientific">Actinomadura rayongensis</name>
    <dbReference type="NCBI Taxonomy" id="1429076"/>
    <lineage>
        <taxon>Bacteria</taxon>
        <taxon>Bacillati</taxon>
        <taxon>Actinomycetota</taxon>
        <taxon>Actinomycetes</taxon>
        <taxon>Streptosporangiales</taxon>
        <taxon>Thermomonosporaceae</taxon>
        <taxon>Actinomadura</taxon>
    </lineage>
</organism>
<keyword evidence="3" id="KW-0812">Transmembrane</keyword>
<feature type="transmembrane region" description="Helical" evidence="3">
    <location>
        <begin position="216"/>
        <end position="236"/>
    </location>
</feature>
<evidence type="ECO:0000256" key="3">
    <source>
        <dbReference type="SAM" id="Phobius"/>
    </source>
</evidence>
<protein>
    <submittedName>
        <fullName evidence="5">Peptidoglycan DD-metalloendopeptidase family protein</fullName>
    </submittedName>
</protein>
<dbReference type="PANTHER" id="PTHR21666:SF289">
    <property type="entry name" value="L-ALA--D-GLU ENDOPEPTIDASE"/>
    <property type="match status" value="1"/>
</dbReference>
<feature type="domain" description="M23ase beta-sheet core" evidence="4">
    <location>
        <begin position="84"/>
        <end position="177"/>
    </location>
</feature>
<dbReference type="PANTHER" id="PTHR21666">
    <property type="entry name" value="PEPTIDASE-RELATED"/>
    <property type="match status" value="1"/>
</dbReference>
<evidence type="ECO:0000313" key="6">
    <source>
        <dbReference type="Proteomes" id="UP000431901"/>
    </source>
</evidence>
<dbReference type="InterPro" id="IPR016047">
    <property type="entry name" value="M23ase_b-sheet_dom"/>
</dbReference>
<accession>A0A6I4VZW2</accession>
<keyword evidence="6" id="KW-1185">Reference proteome</keyword>
<evidence type="ECO:0000256" key="2">
    <source>
        <dbReference type="SAM" id="MobiDB-lite"/>
    </source>
</evidence>
<name>A0A6I4VZW2_9ACTN</name>
<dbReference type="Gene3D" id="2.70.70.10">
    <property type="entry name" value="Glucose Permease (Domain IIA)"/>
    <property type="match status" value="1"/>
</dbReference>
<dbReference type="InterPro" id="IPR011055">
    <property type="entry name" value="Dup_hybrid_motif"/>
</dbReference>
<dbReference type="SUPFAM" id="SSF51261">
    <property type="entry name" value="Duplicated hybrid motif"/>
    <property type="match status" value="1"/>
</dbReference>
<dbReference type="Pfam" id="PF01551">
    <property type="entry name" value="Peptidase_M23"/>
    <property type="match status" value="1"/>
</dbReference>
<proteinExistence type="predicted"/>
<keyword evidence="3" id="KW-1133">Transmembrane helix</keyword>
<dbReference type="AlphaFoldDB" id="A0A6I4VZW2"/>
<gene>
    <name evidence="5" type="ORF">GQ466_05745</name>
</gene>
<evidence type="ECO:0000259" key="4">
    <source>
        <dbReference type="Pfam" id="PF01551"/>
    </source>
</evidence>
<keyword evidence="1" id="KW-0732">Signal</keyword>
<dbReference type="CDD" id="cd12797">
    <property type="entry name" value="M23_peptidase"/>
    <property type="match status" value="1"/>
</dbReference>
<evidence type="ECO:0000256" key="1">
    <source>
        <dbReference type="ARBA" id="ARBA00022729"/>
    </source>
</evidence>
<keyword evidence="3" id="KW-0472">Membrane</keyword>
<feature type="region of interest" description="Disordered" evidence="2">
    <location>
        <begin position="1"/>
        <end position="23"/>
    </location>
</feature>
<feature type="compositionally biased region" description="Gly residues" evidence="2">
    <location>
        <begin position="10"/>
        <end position="23"/>
    </location>
</feature>
<comment type="caution">
    <text evidence="5">The sequence shown here is derived from an EMBL/GenBank/DDBJ whole genome shotgun (WGS) entry which is preliminary data.</text>
</comment>
<sequence>MSAVRVESAGSGGGLSTDRSCGGGGGRGLGRLGGMTSFALLFLVLLTASPGSPADAGGWRWPLGPPAPAVVWGFSPPALPWGAGHRGVDLAARPGLPVFAAGAGRVSYAGRLAGRGVVAISHGELRTTYLPVVPSVRVGGVVSAGSRIGVVEDVVPPHCALACLHWGLRRGAVYLNPLDLVQRRVRLLPRWSAPRTPDAVAAAGPTRAGLRAATTGGALVTGMVLAFVLLFVWRQVRLRGLFVRRRAPAQVIDLARERRLRRAR</sequence>
<dbReference type="InterPro" id="IPR050570">
    <property type="entry name" value="Cell_wall_metabolism_enzyme"/>
</dbReference>
<dbReference type="OrthoDB" id="5245088at2"/>
<dbReference type="GO" id="GO:0004222">
    <property type="term" value="F:metalloendopeptidase activity"/>
    <property type="evidence" value="ECO:0007669"/>
    <property type="project" value="TreeGrafter"/>
</dbReference>
<dbReference type="Proteomes" id="UP000431901">
    <property type="component" value="Unassembled WGS sequence"/>
</dbReference>
<reference evidence="5 6" key="1">
    <citation type="submission" date="2019-12" db="EMBL/GenBank/DDBJ databases">
        <title>Nocardia macrotermitis sp. nov. and Nocardia aurantia sp. nov., isolated from the gut of the fungus growing-termite Macrotermes natalensis.</title>
        <authorList>
            <person name="Christine B."/>
            <person name="Rene B."/>
        </authorList>
    </citation>
    <scope>NUCLEOTIDE SEQUENCE [LARGE SCALE GENOMIC DNA]</scope>
    <source>
        <strain evidence="5 6">DSM 102126</strain>
    </source>
</reference>
<evidence type="ECO:0000313" key="5">
    <source>
        <dbReference type="EMBL" id="MXQ63527.1"/>
    </source>
</evidence>